<reference evidence="14" key="1">
    <citation type="journal article" date="2019" name="Int. J. Syst. Evol. Microbiol.">
        <title>The Global Catalogue of Microorganisms (GCM) 10K type strain sequencing project: providing services to taxonomists for standard genome sequencing and annotation.</title>
        <authorList>
            <consortium name="The Broad Institute Genomics Platform"/>
            <consortium name="The Broad Institute Genome Sequencing Center for Infectious Disease"/>
            <person name="Wu L."/>
            <person name="Ma J."/>
        </authorList>
    </citation>
    <scope>NUCLEOTIDE SEQUENCE [LARGE SCALE GENOMIC DNA]</scope>
    <source>
        <strain evidence="14">DT92</strain>
    </source>
</reference>
<evidence type="ECO:0000256" key="1">
    <source>
        <dbReference type="ARBA" id="ARBA00000822"/>
    </source>
</evidence>
<evidence type="ECO:0000313" key="14">
    <source>
        <dbReference type="Proteomes" id="UP001597344"/>
    </source>
</evidence>
<dbReference type="InterPro" id="IPR011583">
    <property type="entry name" value="Chitinase_II/V-like_cat"/>
</dbReference>
<dbReference type="PROSITE" id="PS51910">
    <property type="entry name" value="GH18_2"/>
    <property type="match status" value="3"/>
</dbReference>
<proteinExistence type="inferred from homology"/>
<feature type="domain" description="GH18" evidence="12">
    <location>
        <begin position="51"/>
        <end position="523"/>
    </location>
</feature>
<dbReference type="SMART" id="SM00636">
    <property type="entry name" value="Glyco_18"/>
    <property type="match status" value="2"/>
</dbReference>
<comment type="similarity">
    <text evidence="2">Belongs to the glycosyl hydrolase 18 family. Chitinase class II subfamily.</text>
</comment>
<dbReference type="Pfam" id="PF02839">
    <property type="entry name" value="CBM_5_12"/>
    <property type="match status" value="2"/>
</dbReference>
<dbReference type="Proteomes" id="UP001597344">
    <property type="component" value="Unassembled WGS sequence"/>
</dbReference>
<dbReference type="EMBL" id="JBHUHY010000002">
    <property type="protein sequence ID" value="MFD2185830.1"/>
    <property type="molecule type" value="Genomic_DNA"/>
</dbReference>
<dbReference type="CDD" id="cd12215">
    <property type="entry name" value="ChiC_BD"/>
    <property type="match status" value="2"/>
</dbReference>
<evidence type="ECO:0000256" key="5">
    <source>
        <dbReference type="ARBA" id="ARBA00022801"/>
    </source>
</evidence>
<keyword evidence="5 9" id="KW-0378">Hydrolase</keyword>
<dbReference type="InterPro" id="IPR036573">
    <property type="entry name" value="CBM_sf_5/12"/>
</dbReference>
<dbReference type="InterPro" id="IPR017853">
    <property type="entry name" value="GH"/>
</dbReference>
<keyword evidence="4 11" id="KW-0732">Signal</keyword>
<keyword evidence="6" id="KW-0146">Chitin degradation</keyword>
<evidence type="ECO:0000256" key="3">
    <source>
        <dbReference type="ARBA" id="ARBA00012729"/>
    </source>
</evidence>
<name>A0ABW5ATL4_9FLAO</name>
<feature type="region of interest" description="Disordered" evidence="10">
    <location>
        <begin position="1471"/>
        <end position="1499"/>
    </location>
</feature>
<dbReference type="Gene3D" id="2.60.40.10">
    <property type="entry name" value="Immunoglobulins"/>
    <property type="match status" value="6"/>
</dbReference>
<dbReference type="SUPFAM" id="SSF54556">
    <property type="entry name" value="Chitinase insertion domain"/>
    <property type="match status" value="1"/>
</dbReference>
<feature type="signal peptide" evidence="11">
    <location>
        <begin position="1"/>
        <end position="36"/>
    </location>
</feature>
<feature type="domain" description="GH18" evidence="12">
    <location>
        <begin position="1587"/>
        <end position="1912"/>
    </location>
</feature>
<dbReference type="PROSITE" id="PS01095">
    <property type="entry name" value="GH18_1"/>
    <property type="match status" value="2"/>
</dbReference>
<keyword evidence="6" id="KW-0624">Polysaccharide degradation</keyword>
<dbReference type="Pfam" id="PF18962">
    <property type="entry name" value="Por_Secre_tail"/>
    <property type="match status" value="1"/>
</dbReference>
<dbReference type="InterPro" id="IPR050314">
    <property type="entry name" value="Glycosyl_Hydrlase_18"/>
</dbReference>
<dbReference type="CDD" id="cd02871">
    <property type="entry name" value="GH18_chitinase_D-like"/>
    <property type="match status" value="1"/>
</dbReference>
<comment type="caution">
    <text evidence="13">The sequence shown here is derived from an EMBL/GenBank/DDBJ whole genome shotgun (WGS) entry which is preliminary data.</text>
</comment>
<keyword evidence="8 9" id="KW-0326">Glycosidase</keyword>
<dbReference type="Gene3D" id="3.20.20.80">
    <property type="entry name" value="Glycosidases"/>
    <property type="match status" value="3"/>
</dbReference>
<evidence type="ECO:0000256" key="7">
    <source>
        <dbReference type="ARBA" id="ARBA00023277"/>
    </source>
</evidence>
<dbReference type="NCBIfam" id="TIGR04183">
    <property type="entry name" value="Por_Secre_tail"/>
    <property type="match status" value="1"/>
</dbReference>
<dbReference type="InterPro" id="IPR001579">
    <property type="entry name" value="Glyco_hydro_18_chit_AS"/>
</dbReference>
<gene>
    <name evidence="13" type="ORF">ACFSJT_03435</name>
</gene>
<keyword evidence="7" id="KW-0119">Carbohydrate metabolism</keyword>
<dbReference type="InterPro" id="IPR001223">
    <property type="entry name" value="Glyco_hydro18_cat"/>
</dbReference>
<feature type="region of interest" description="Disordered" evidence="10">
    <location>
        <begin position="824"/>
        <end position="844"/>
    </location>
</feature>
<dbReference type="SUPFAM" id="SSF51055">
    <property type="entry name" value="Carbohydrate binding domain"/>
    <property type="match status" value="2"/>
</dbReference>
<evidence type="ECO:0000256" key="9">
    <source>
        <dbReference type="RuleBase" id="RU000489"/>
    </source>
</evidence>
<dbReference type="InterPro" id="IPR014756">
    <property type="entry name" value="Ig_E-set"/>
</dbReference>
<feature type="region of interest" description="Disordered" evidence="10">
    <location>
        <begin position="1312"/>
        <end position="1331"/>
    </location>
</feature>
<dbReference type="Gene3D" id="3.40.5.30">
    <property type="entry name" value="(Trans)glycosidases - domain 2"/>
    <property type="match status" value="1"/>
</dbReference>
<protein>
    <recommendedName>
        <fullName evidence="3">chitinase</fullName>
        <ecNumber evidence="3">3.2.1.14</ecNumber>
    </recommendedName>
</protein>
<dbReference type="InterPro" id="IPR026444">
    <property type="entry name" value="Secre_tail"/>
</dbReference>
<dbReference type="SUPFAM" id="SSF51445">
    <property type="entry name" value="(Trans)glycosidases"/>
    <property type="match status" value="3"/>
</dbReference>
<dbReference type="Gene3D" id="3.10.50.10">
    <property type="match status" value="1"/>
</dbReference>
<dbReference type="InterPro" id="IPR003610">
    <property type="entry name" value="CBM5/12"/>
</dbReference>
<feature type="chain" id="PRO_5046047647" description="chitinase" evidence="11">
    <location>
        <begin position="37"/>
        <end position="2009"/>
    </location>
</feature>
<dbReference type="Pfam" id="PF17957">
    <property type="entry name" value="Big_7"/>
    <property type="match status" value="6"/>
</dbReference>
<accession>A0ABW5ATL4</accession>
<dbReference type="RefSeq" id="WP_378318798.1">
    <property type="nucleotide sequence ID" value="NZ_JBHUHY010000002.1"/>
</dbReference>
<dbReference type="PANTHER" id="PTHR11177:SF317">
    <property type="entry name" value="CHITINASE 12-RELATED"/>
    <property type="match status" value="1"/>
</dbReference>
<dbReference type="SMART" id="SM00495">
    <property type="entry name" value="ChtBD3"/>
    <property type="match status" value="3"/>
</dbReference>
<dbReference type="Gene3D" id="2.10.10.20">
    <property type="entry name" value="Carbohydrate-binding module superfamily 5/12"/>
    <property type="match status" value="2"/>
</dbReference>
<dbReference type="InterPro" id="IPR029070">
    <property type="entry name" value="Chitinase_insertion_sf"/>
</dbReference>
<dbReference type="EC" id="3.2.1.14" evidence="3"/>
<evidence type="ECO:0000256" key="2">
    <source>
        <dbReference type="ARBA" id="ARBA00009121"/>
    </source>
</evidence>
<organism evidence="13 14">
    <name type="scientific">Aquimarina celericrescens</name>
    <dbReference type="NCBI Taxonomy" id="1964542"/>
    <lineage>
        <taxon>Bacteria</taxon>
        <taxon>Pseudomonadati</taxon>
        <taxon>Bacteroidota</taxon>
        <taxon>Flavobacteriia</taxon>
        <taxon>Flavobacteriales</taxon>
        <taxon>Flavobacteriaceae</taxon>
        <taxon>Aquimarina</taxon>
    </lineage>
</organism>
<sequence length="2009" mass="213678">MKDSKFTLKEWWCCWKSFPMSLLFLILVCITSSTYAQVNTGGSATTSNHNKQVIGYITNWDAWKAASAGVPAQGALNHLNIDYSKYTILNYSFFGVAVDGSLHSGDHRNKDIWQSGQIQQPDELIHGNVYDSWDLHLLLGEIEAFSYISDATKQRAEAFGYVINGNQWSHPQWRISNNSGSGNAPLPLPKEGGAPGLLELAHQKGVKVMASIGGWSMCKHFPEMAADPVKRARFIEDCKTLIDMGFDGIDLDWEYPGPFPGMNFTGSNADFTNFATLVQEIRAAIGADKLITAAMAADPKKLEGFNWSQLASTMDYFNMMTYDFNGGWSNIAGHNAPVYPYEGAEAPDFNWQSTLNKLLSLGVPANKINMGAPFYGRGVVTNGTASLNAPTTKVNVTIQPDGPISTAADYTNWPREVYDGTPNHFYIKQKTGSGSGWTRKWDDQAKVPYMTKGNFFLSYDDEESIGIKAAFINDNNLAGTIVWTVFGDLEFSGSAQSFGTKLKRWSNVKSPLVNKLNEVFASGGNPPNNQNPNISITSPQTGATFEAGNTITITANASDTDGTVTKVEFYNGGTLLGQDSSSPYSFTWNNVSAGNYTISAKAIDDKGGTATTSIAITVTGTGGNVPPIVTISSPQPGETFTAGNTINITANASDSDGSVNRVEFYNGTTMLGEDTSAPYSYSWSNVSAGSYTITVKAFDNENGEGSSSVSITVNGGGSGSCTAPAWVSGQAYTGGQIVSYQGREYKAKWWTQSTPGGSEWQDLGACDGGGNPPTGSCTAPAWESGRAYNGGDIVSLEGREYKAKWWTQQNPVGSSEWEDLGVCDGGGNPPNGAPQVSVTSPGSGQSFVAGNTVTINANASDADGSIAKVEFYVDGSMIGQDTSVPYTSNWTATLGNHTITAKATDNANKSTTSTAVTITVTSDGGGGCQGNSFKVVGYSPSWQGDANNIQYDKLTHINYAFAIPRGDGSLEPLANAGKLRQIVSLGHAQGVKVLIAVGGWELGDGGGVDTRFVQLASNPSTRTTFVNNMISFVNEYNLDGVDMDWEYPDNGSEPQNYELLMRELAQALHSRGKLLTAAVVAQGWAGNGILSGVFNDVDFLNLMAYDGGDGASHSPYSYAESSLNYWLGRGLPKEKAVLGVPFYGRPQWKSYAALVAEGADPNSDVHQGVYYNGIQTIKRKTELAQQRGGGIMMWELSHDTSSQVTSLLTAINQVTGNPCGPDNVPPTVAVSSPTGGATFTAGNTVSIRANASDSDGNVTKVSFYVDGNMISEDTTSPYSANWTATSGNHTITARATDNDGAVTTSTSVSISVNGDTTNQAPTVSITSPGNDSSFTTGQNVAITANANDTDGNVSKVVFYVDGNMISEDTSAPYSANWTSTVGSHSLTAMATDNDNESTTSVAISITVQNDTGGGCDAPQYVDGSQYNTGDKVQNFGKEYECIVGGWCTVGGPYAPGDPNGWAWPNAWKELGNCSGGNPPGGNQSPTVSITQPGSGQSFTTGSTITINASASDSDGNVTKVEFFRNGTKIGEDLSSPYSFTWNNASSGSYSLIAKAIDDDNAIGESTAVNISVGATNPPNPGGDLPNRLLVGYWHNFDNQSTVIKLRDVSDKWDVINVSFAIPTVLGGSNMTFTPDPAIYSSIQEFKDDVALLKSRGKKVLISMGGATGAVDVSSPADAQEFSNSMINIIREYGFSGMDIDFEGSSVSLSGDTDFRNPVGPKVVNLITAFKTILSQFGPDFVLSMAPETLFVQGGISGYGGATGAYLPIIYALRDDLDYIHVQHYNTGNMTALDGQNYFQGTADFQVAMAEMLLHGFPVRGGGGDFPPLRPDQVAIGLPANNSAAPNGGFTPAAEVHKALDYLIKGQSFGGRYTLRNPSGYRDFRGLMTWSINWDIVAGFGFSNPHRAYLDGLDSRAALVQDQSVIDATVSPNPVSGDVINLNVESDMLNSTFDLQIFNATGIQVLDYRNTKIQKGNNLRTFDVSKLEEGLYFYTISTPKGKTTGKLIKR</sequence>
<feature type="compositionally biased region" description="Polar residues" evidence="10">
    <location>
        <begin position="1486"/>
        <end position="1499"/>
    </location>
</feature>
<feature type="compositionally biased region" description="Polar residues" evidence="10">
    <location>
        <begin position="834"/>
        <end position="844"/>
    </location>
</feature>
<dbReference type="InterPro" id="IPR013783">
    <property type="entry name" value="Ig-like_fold"/>
</dbReference>
<evidence type="ECO:0000259" key="12">
    <source>
        <dbReference type="PROSITE" id="PS51910"/>
    </source>
</evidence>
<feature type="domain" description="GH18" evidence="12">
    <location>
        <begin position="933"/>
        <end position="1218"/>
    </location>
</feature>
<evidence type="ECO:0000256" key="6">
    <source>
        <dbReference type="ARBA" id="ARBA00023024"/>
    </source>
</evidence>
<evidence type="ECO:0000256" key="11">
    <source>
        <dbReference type="SAM" id="SignalP"/>
    </source>
</evidence>
<evidence type="ECO:0000256" key="4">
    <source>
        <dbReference type="ARBA" id="ARBA00022729"/>
    </source>
</evidence>
<dbReference type="InterPro" id="IPR022409">
    <property type="entry name" value="PKD/Chitinase_dom"/>
</dbReference>
<comment type="catalytic activity">
    <reaction evidence="1">
        <text>Random endo-hydrolysis of N-acetyl-beta-D-glucosaminide (1-&gt;4)-beta-linkages in chitin and chitodextrins.</text>
        <dbReference type="EC" id="3.2.1.14"/>
    </reaction>
</comment>
<dbReference type="PANTHER" id="PTHR11177">
    <property type="entry name" value="CHITINASE"/>
    <property type="match status" value="1"/>
</dbReference>
<keyword evidence="14" id="KW-1185">Reference proteome</keyword>
<dbReference type="SMART" id="SM00089">
    <property type="entry name" value="PKD"/>
    <property type="match status" value="5"/>
</dbReference>
<evidence type="ECO:0000313" key="13">
    <source>
        <dbReference type="EMBL" id="MFD2185830.1"/>
    </source>
</evidence>
<dbReference type="GO" id="GO:0016787">
    <property type="term" value="F:hydrolase activity"/>
    <property type="evidence" value="ECO:0007669"/>
    <property type="project" value="UniProtKB-KW"/>
</dbReference>
<evidence type="ECO:0000256" key="10">
    <source>
        <dbReference type="SAM" id="MobiDB-lite"/>
    </source>
</evidence>
<evidence type="ECO:0000256" key="8">
    <source>
        <dbReference type="ARBA" id="ARBA00023295"/>
    </source>
</evidence>
<dbReference type="Pfam" id="PF00704">
    <property type="entry name" value="Glyco_hydro_18"/>
    <property type="match status" value="3"/>
</dbReference>
<feature type="compositionally biased region" description="Polar residues" evidence="10">
    <location>
        <begin position="1313"/>
        <end position="1331"/>
    </location>
</feature>
<dbReference type="SUPFAM" id="SSF81296">
    <property type="entry name" value="E set domains"/>
    <property type="match status" value="1"/>
</dbReference>